<dbReference type="GO" id="GO:0005813">
    <property type="term" value="C:centrosome"/>
    <property type="evidence" value="ECO:0007669"/>
    <property type="project" value="TreeGrafter"/>
</dbReference>
<feature type="compositionally biased region" description="Basic residues" evidence="11">
    <location>
        <begin position="1"/>
        <end position="16"/>
    </location>
</feature>
<accession>A0A820QGJ1</accession>
<feature type="region of interest" description="Disordered" evidence="11">
    <location>
        <begin position="101"/>
        <end position="126"/>
    </location>
</feature>
<dbReference type="GO" id="GO:0005814">
    <property type="term" value="C:centriole"/>
    <property type="evidence" value="ECO:0007669"/>
    <property type="project" value="UniProtKB-SubCell"/>
</dbReference>
<dbReference type="GO" id="GO:0005819">
    <property type="term" value="C:spindle"/>
    <property type="evidence" value="ECO:0007669"/>
    <property type="project" value="UniProtKB-SubCell"/>
</dbReference>
<evidence type="ECO:0000256" key="11">
    <source>
        <dbReference type="SAM" id="MobiDB-lite"/>
    </source>
</evidence>
<proteinExistence type="predicted"/>
<keyword evidence="5" id="KW-0132">Cell division</keyword>
<keyword evidence="7" id="KW-0175">Coiled coil</keyword>
<evidence type="ECO:0000256" key="9">
    <source>
        <dbReference type="ARBA" id="ARBA00023306"/>
    </source>
</evidence>
<dbReference type="GO" id="GO:0051301">
    <property type="term" value="P:cell division"/>
    <property type="evidence" value="ECO:0007669"/>
    <property type="project" value="UniProtKB-KW"/>
</dbReference>
<comment type="caution">
    <text evidence="12">The sequence shown here is derived from an EMBL/GenBank/DDBJ whole genome shotgun (WGS) entry which is preliminary data.</text>
</comment>
<evidence type="ECO:0000256" key="3">
    <source>
        <dbReference type="ARBA" id="ARBA00018313"/>
    </source>
</evidence>
<evidence type="ECO:0000256" key="4">
    <source>
        <dbReference type="ARBA" id="ARBA00022490"/>
    </source>
</evidence>
<feature type="region of interest" description="Disordered" evidence="11">
    <location>
        <begin position="1"/>
        <end position="45"/>
    </location>
</feature>
<protein>
    <recommendedName>
        <fullName evidence="3">Spindle and centriole-associated protein 1</fullName>
    </recommendedName>
    <alternativeName>
        <fullName evidence="10">Coiled-coil domain-containing protein 52</fullName>
    </alternativeName>
</protein>
<dbReference type="AlphaFoldDB" id="A0A820QGJ1"/>
<dbReference type="GO" id="GO:0051310">
    <property type="term" value="P:metaphase chromosome alignment"/>
    <property type="evidence" value="ECO:0007669"/>
    <property type="project" value="TreeGrafter"/>
</dbReference>
<keyword evidence="4" id="KW-0963">Cytoplasm</keyword>
<comment type="subcellular location">
    <subcellularLocation>
        <location evidence="1">Cytoplasm</location>
        <location evidence="1">Cytoskeleton</location>
        <location evidence="1">Microtubule organizing center</location>
        <location evidence="1">Centrosome</location>
        <location evidence="1">Centriole</location>
    </subcellularLocation>
    <subcellularLocation>
        <location evidence="2">Cytoplasm</location>
        <location evidence="2">Cytoskeleton</location>
        <location evidence="2">Spindle</location>
    </subcellularLocation>
</comment>
<evidence type="ECO:0000256" key="1">
    <source>
        <dbReference type="ARBA" id="ARBA00004114"/>
    </source>
</evidence>
<evidence type="ECO:0000256" key="7">
    <source>
        <dbReference type="ARBA" id="ARBA00023054"/>
    </source>
</evidence>
<dbReference type="GO" id="GO:0090307">
    <property type="term" value="P:mitotic spindle assembly"/>
    <property type="evidence" value="ECO:0007669"/>
    <property type="project" value="InterPro"/>
</dbReference>
<dbReference type="PANTHER" id="PTHR31167">
    <property type="entry name" value="SPINDLE AND CENTRIOLE ASSOCIATED PROTEIN 1 SPICE1"/>
    <property type="match status" value="1"/>
</dbReference>
<gene>
    <name evidence="12" type="ORF">OVN521_LOCUS36079</name>
</gene>
<evidence type="ECO:0000256" key="10">
    <source>
        <dbReference type="ARBA" id="ARBA00030722"/>
    </source>
</evidence>
<dbReference type="EMBL" id="CAJOBG010042654">
    <property type="protein sequence ID" value="CAF4420749.1"/>
    <property type="molecule type" value="Genomic_DNA"/>
</dbReference>
<organism evidence="12 13">
    <name type="scientific">Rotaria magnacalcarata</name>
    <dbReference type="NCBI Taxonomy" id="392030"/>
    <lineage>
        <taxon>Eukaryota</taxon>
        <taxon>Metazoa</taxon>
        <taxon>Spiralia</taxon>
        <taxon>Gnathifera</taxon>
        <taxon>Rotifera</taxon>
        <taxon>Eurotatoria</taxon>
        <taxon>Bdelloidea</taxon>
        <taxon>Philodinida</taxon>
        <taxon>Philodinidae</taxon>
        <taxon>Rotaria</taxon>
    </lineage>
</organism>
<dbReference type="GO" id="GO:0046599">
    <property type="term" value="P:regulation of centriole replication"/>
    <property type="evidence" value="ECO:0007669"/>
    <property type="project" value="TreeGrafter"/>
</dbReference>
<keyword evidence="9" id="KW-0131">Cell cycle</keyword>
<keyword evidence="6" id="KW-0498">Mitosis</keyword>
<evidence type="ECO:0000256" key="2">
    <source>
        <dbReference type="ARBA" id="ARBA00004186"/>
    </source>
</evidence>
<feature type="non-terminal residue" evidence="12">
    <location>
        <position position="126"/>
    </location>
</feature>
<dbReference type="PANTHER" id="PTHR31167:SF3">
    <property type="entry name" value="SPINDLE AND CENTRIOLE-ASSOCIATED PROTEIN 1"/>
    <property type="match status" value="1"/>
</dbReference>
<reference evidence="12" key="1">
    <citation type="submission" date="2021-02" db="EMBL/GenBank/DDBJ databases">
        <authorList>
            <person name="Nowell W R."/>
        </authorList>
    </citation>
    <scope>NUCLEOTIDE SEQUENCE</scope>
</reference>
<evidence type="ECO:0000313" key="13">
    <source>
        <dbReference type="Proteomes" id="UP000663866"/>
    </source>
</evidence>
<dbReference type="Pfam" id="PF15678">
    <property type="entry name" value="SPICE"/>
    <property type="match status" value="1"/>
</dbReference>
<feature type="compositionally biased region" description="Basic and acidic residues" evidence="11">
    <location>
        <begin position="29"/>
        <end position="40"/>
    </location>
</feature>
<sequence length="126" mass="14875">MSKSNLRRPQKKSTLKKRQDWDTSIGDLSQHRLSDDEASRRKQAYQSRNLQLIQDEKQRKLLAKAVHDARKNNSNQLGILREILFNERDIDELMQRSNHVMHSRSDKALPVPKNSIVRKQNKSQYL</sequence>
<dbReference type="Proteomes" id="UP000663866">
    <property type="component" value="Unassembled WGS sequence"/>
</dbReference>
<evidence type="ECO:0000256" key="6">
    <source>
        <dbReference type="ARBA" id="ARBA00022776"/>
    </source>
</evidence>
<dbReference type="InterPro" id="IPR031387">
    <property type="entry name" value="SPICE1"/>
</dbReference>
<evidence type="ECO:0000313" key="12">
    <source>
        <dbReference type="EMBL" id="CAF4420749.1"/>
    </source>
</evidence>
<keyword evidence="8" id="KW-0206">Cytoskeleton</keyword>
<evidence type="ECO:0000256" key="8">
    <source>
        <dbReference type="ARBA" id="ARBA00023212"/>
    </source>
</evidence>
<keyword evidence="13" id="KW-1185">Reference proteome</keyword>
<evidence type="ECO:0000256" key="5">
    <source>
        <dbReference type="ARBA" id="ARBA00022618"/>
    </source>
</evidence>
<name>A0A820QGJ1_9BILA</name>